<protein>
    <submittedName>
        <fullName evidence="5">HK97 family phage prohead protease</fullName>
    </submittedName>
</protein>
<dbReference type="GO" id="GO:0008233">
    <property type="term" value="F:peptidase activity"/>
    <property type="evidence" value="ECO:0007669"/>
    <property type="project" value="UniProtKB-KW"/>
</dbReference>
<keyword evidence="1" id="KW-1188">Viral release from host cell</keyword>
<name>A0A553IIA7_ACHLA</name>
<dbReference type="InterPro" id="IPR006433">
    <property type="entry name" value="Prohead_protease"/>
</dbReference>
<dbReference type="OMA" id="APDTQTI"/>
<dbReference type="GO" id="GO:0006508">
    <property type="term" value="P:proteolysis"/>
    <property type="evidence" value="ECO:0007669"/>
    <property type="project" value="UniProtKB-KW"/>
</dbReference>
<proteinExistence type="predicted"/>
<evidence type="ECO:0000256" key="3">
    <source>
        <dbReference type="ARBA" id="ARBA00022801"/>
    </source>
</evidence>
<dbReference type="EMBL" id="VKID01000001">
    <property type="protein sequence ID" value="TRX99940.1"/>
    <property type="molecule type" value="Genomic_DNA"/>
</dbReference>
<sequence>MKKETRIAEVKLEETDDKMILEGYAIVYDEPTLIGDESYGFIESISRSAITDAAIKDVPMKYNHMDSFLIIARTKNGSLTLTSDDVGLKVRAELLDTQSNQDIFKMVKSGLLDKMSFAFVVSEQEWDRSGNIPKRNIRKIERLYDVSIVDTPAYDKTSIYARSLEAMDLELKTMDLAEKNKKTELIRKKLNLKIKIGE</sequence>
<dbReference type="Pfam" id="PF04586">
    <property type="entry name" value="Peptidase_S78"/>
    <property type="match status" value="1"/>
</dbReference>
<dbReference type="RefSeq" id="WP_012242559.1">
    <property type="nucleotide sequence ID" value="NZ_JACAOE010000001.1"/>
</dbReference>
<feature type="domain" description="Prohead serine protease" evidence="4">
    <location>
        <begin position="9"/>
        <end position="168"/>
    </location>
</feature>
<evidence type="ECO:0000313" key="6">
    <source>
        <dbReference type="Proteomes" id="UP000315938"/>
    </source>
</evidence>
<dbReference type="Proteomes" id="UP000315938">
    <property type="component" value="Unassembled WGS sequence"/>
</dbReference>
<comment type="caution">
    <text evidence="5">The sequence shown here is derived from an EMBL/GenBank/DDBJ whole genome shotgun (WGS) entry which is preliminary data.</text>
</comment>
<dbReference type="InterPro" id="IPR054613">
    <property type="entry name" value="Peptidase_S78_dom"/>
</dbReference>
<reference evidence="5 6" key="1">
    <citation type="submission" date="2019-07" db="EMBL/GenBank/DDBJ databases">
        <title>Genome sequence of Acholeplasma laidlawii strain with increased resistance to erythromycin.</title>
        <authorList>
            <person name="Medvedeva E.S."/>
            <person name="Baranova N.B."/>
            <person name="Siniagina M.N."/>
            <person name="Mouzykantov A."/>
            <person name="Chernova O.A."/>
            <person name="Chernov V.M."/>
        </authorList>
    </citation>
    <scope>NUCLEOTIDE SEQUENCE [LARGE SCALE GENOMIC DNA]</scope>
    <source>
        <strain evidence="5 6">PG8REry</strain>
    </source>
</reference>
<gene>
    <name evidence="5" type="ORF">FNV44_02560</name>
</gene>
<evidence type="ECO:0000256" key="2">
    <source>
        <dbReference type="ARBA" id="ARBA00022670"/>
    </source>
</evidence>
<keyword evidence="2 5" id="KW-0645">Protease</keyword>
<accession>A0A553IIA7</accession>
<keyword evidence="3" id="KW-0378">Hydrolase</keyword>
<dbReference type="NCBIfam" id="TIGR01543">
    <property type="entry name" value="proheadase_HK97"/>
    <property type="match status" value="1"/>
</dbReference>
<organism evidence="5 6">
    <name type="scientific">Acholeplasma laidlawii</name>
    <dbReference type="NCBI Taxonomy" id="2148"/>
    <lineage>
        <taxon>Bacteria</taxon>
        <taxon>Bacillati</taxon>
        <taxon>Mycoplasmatota</taxon>
        <taxon>Mollicutes</taxon>
        <taxon>Acholeplasmatales</taxon>
        <taxon>Acholeplasmataceae</taxon>
        <taxon>Acholeplasma</taxon>
    </lineage>
</organism>
<evidence type="ECO:0000313" key="5">
    <source>
        <dbReference type="EMBL" id="TRX99940.1"/>
    </source>
</evidence>
<dbReference type="AlphaFoldDB" id="A0A553IIA7"/>
<evidence type="ECO:0000256" key="1">
    <source>
        <dbReference type="ARBA" id="ARBA00022612"/>
    </source>
</evidence>
<dbReference type="GeneID" id="41338784"/>
<evidence type="ECO:0000259" key="4">
    <source>
        <dbReference type="Pfam" id="PF04586"/>
    </source>
</evidence>